<dbReference type="EMBL" id="AMQN01006720">
    <property type="status" value="NOT_ANNOTATED_CDS"/>
    <property type="molecule type" value="Genomic_DNA"/>
</dbReference>
<evidence type="ECO:0000256" key="1">
    <source>
        <dbReference type="SAM" id="MobiDB-lite"/>
    </source>
</evidence>
<proteinExistence type="predicted"/>
<feature type="domain" description="DUF7869" evidence="2">
    <location>
        <begin position="305"/>
        <end position="485"/>
    </location>
</feature>
<evidence type="ECO:0000313" key="5">
    <source>
        <dbReference type="Proteomes" id="UP000014760"/>
    </source>
</evidence>
<evidence type="ECO:0000313" key="4">
    <source>
        <dbReference type="EnsemblMetazoa" id="CapteP225035"/>
    </source>
</evidence>
<reference evidence="5" key="1">
    <citation type="submission" date="2012-12" db="EMBL/GenBank/DDBJ databases">
        <authorList>
            <person name="Hellsten U."/>
            <person name="Grimwood J."/>
            <person name="Chapman J.A."/>
            <person name="Shapiro H."/>
            <person name="Aerts A."/>
            <person name="Otillar R.P."/>
            <person name="Terry A.Y."/>
            <person name="Boore J.L."/>
            <person name="Simakov O."/>
            <person name="Marletaz F."/>
            <person name="Cho S.-J."/>
            <person name="Edsinger-Gonzales E."/>
            <person name="Havlak P."/>
            <person name="Kuo D.-H."/>
            <person name="Larsson T."/>
            <person name="Lv J."/>
            <person name="Arendt D."/>
            <person name="Savage R."/>
            <person name="Osoegawa K."/>
            <person name="de Jong P."/>
            <person name="Lindberg D.R."/>
            <person name="Seaver E.C."/>
            <person name="Weisblat D.A."/>
            <person name="Putnam N.H."/>
            <person name="Grigoriev I.V."/>
            <person name="Rokhsar D.S."/>
        </authorList>
    </citation>
    <scope>NUCLEOTIDE SEQUENCE</scope>
    <source>
        <strain evidence="5">I ESC-2004</strain>
    </source>
</reference>
<dbReference type="PANTHER" id="PTHR34415">
    <property type="entry name" value="INTEGRASE CATALYTIC DOMAIN-CONTAINING PROTEIN"/>
    <property type="match status" value="1"/>
</dbReference>
<dbReference type="EnsemblMetazoa" id="CapteT225035">
    <property type="protein sequence ID" value="CapteP225035"/>
    <property type="gene ID" value="CapteG225035"/>
</dbReference>
<evidence type="ECO:0000259" key="2">
    <source>
        <dbReference type="Pfam" id="PF25273"/>
    </source>
</evidence>
<evidence type="ECO:0000313" key="3">
    <source>
        <dbReference type="EMBL" id="ELU08537.1"/>
    </source>
</evidence>
<dbReference type="OMA" id="CGPFGHN"/>
<feature type="compositionally biased region" description="Pro residues" evidence="1">
    <location>
        <begin position="552"/>
        <end position="564"/>
    </location>
</feature>
<protein>
    <recommendedName>
        <fullName evidence="2">DUF7869 domain-containing protein</fullName>
    </recommendedName>
</protein>
<dbReference type="InterPro" id="IPR057191">
    <property type="entry name" value="DUF7869"/>
</dbReference>
<dbReference type="EMBL" id="KB299000">
    <property type="protein sequence ID" value="ELU08537.1"/>
    <property type="molecule type" value="Genomic_DNA"/>
</dbReference>
<reference evidence="3 5" key="2">
    <citation type="journal article" date="2013" name="Nature">
        <title>Insights into bilaterian evolution from three spiralian genomes.</title>
        <authorList>
            <person name="Simakov O."/>
            <person name="Marletaz F."/>
            <person name="Cho S.J."/>
            <person name="Edsinger-Gonzales E."/>
            <person name="Havlak P."/>
            <person name="Hellsten U."/>
            <person name="Kuo D.H."/>
            <person name="Larsson T."/>
            <person name="Lv J."/>
            <person name="Arendt D."/>
            <person name="Savage R."/>
            <person name="Osoegawa K."/>
            <person name="de Jong P."/>
            <person name="Grimwood J."/>
            <person name="Chapman J.A."/>
            <person name="Shapiro H."/>
            <person name="Aerts A."/>
            <person name="Otillar R.P."/>
            <person name="Terry A.Y."/>
            <person name="Boore J.L."/>
            <person name="Grigoriev I.V."/>
            <person name="Lindberg D.R."/>
            <person name="Seaver E.C."/>
            <person name="Weisblat D.A."/>
            <person name="Putnam N.H."/>
            <person name="Rokhsar D.S."/>
        </authorList>
    </citation>
    <scope>NUCLEOTIDE SEQUENCE</scope>
    <source>
        <strain evidence="3 5">I ESC-2004</strain>
    </source>
</reference>
<dbReference type="OrthoDB" id="6050800at2759"/>
<gene>
    <name evidence="3" type="ORF">CAPTEDRAFT_225035</name>
</gene>
<reference evidence="4" key="3">
    <citation type="submission" date="2015-06" db="UniProtKB">
        <authorList>
            <consortium name="EnsemblMetazoa"/>
        </authorList>
    </citation>
    <scope>IDENTIFICATION</scope>
</reference>
<dbReference type="Pfam" id="PF25273">
    <property type="entry name" value="DUF7869"/>
    <property type="match status" value="1"/>
</dbReference>
<dbReference type="AlphaFoldDB" id="R7UX98"/>
<feature type="region of interest" description="Disordered" evidence="1">
    <location>
        <begin position="539"/>
        <end position="578"/>
    </location>
</feature>
<feature type="compositionally biased region" description="Basic residues" evidence="1">
    <location>
        <begin position="568"/>
        <end position="578"/>
    </location>
</feature>
<keyword evidence="5" id="KW-1185">Reference proteome</keyword>
<organism evidence="3">
    <name type="scientific">Capitella teleta</name>
    <name type="common">Polychaete worm</name>
    <dbReference type="NCBI Taxonomy" id="283909"/>
    <lineage>
        <taxon>Eukaryota</taxon>
        <taxon>Metazoa</taxon>
        <taxon>Spiralia</taxon>
        <taxon>Lophotrochozoa</taxon>
        <taxon>Annelida</taxon>
        <taxon>Polychaeta</taxon>
        <taxon>Sedentaria</taxon>
        <taxon>Scolecida</taxon>
        <taxon>Capitellidae</taxon>
        <taxon>Capitella</taxon>
    </lineage>
</organism>
<dbReference type="Proteomes" id="UP000014760">
    <property type="component" value="Unassembled WGS sequence"/>
</dbReference>
<accession>R7UX98</accession>
<dbReference type="PANTHER" id="PTHR34415:SF1">
    <property type="entry name" value="INTEGRASE CATALYTIC DOMAIN-CONTAINING PROTEIN"/>
    <property type="match status" value="1"/>
</dbReference>
<dbReference type="HOGENOM" id="CLU_025415_3_0_1"/>
<sequence length="578" mass="65239">MAQSLQYMQIICVWDNVPIADSKLMLNQKPATSDASLLSWHEKLSRSSDSNEVSLIRSINARNWWRHRIARAAQLRNKTRRCVLLSIVVCSDCSSREDLSSIVTEYFSSPCEDDINPPSYPEEGESDLTCEKETELTPSDAAFEVVEFCATEQLSPGDQMLIILGKISSSVRFSKQTACSRKKEQNDRQKPRGCYWHENERICRVTFRFLHALGHQRMNDYIAHYSKNGLTPKEKKSGGRREGGNSRTLTFEDIRATHAFIENYASTHALVLPGRVPGYKRDDECQFGRRGQVPGPIFFLVPRKTGLFGVCCEGLPRQVNFLIDEAHLISKGSNAVVSFLHHFFERYGLGETDVHLHCDNCSGQNKNKFVLWYLAWRVAVGLHKSITLNFLVAGHTKFAPDWCFGLVKQAFRRHVVNSVSCLAAVVNGSASCNEAAVVGTEDGHNNIPVMDWQGHFAGIGRDFHGIKQYQHFRFDWQHPGVVFFKTRISDEEGSFKLFKDSPLPTTAATPITPPGLSRERQAYLYEKIRPFVEDEFKDVVCPPPASRATPREPSPQPPSPPAAPPAAKRQKRRSVKKK</sequence>
<dbReference type="STRING" id="283909.R7UX98"/>
<name>R7UX98_CAPTE</name>